<dbReference type="InterPro" id="IPR036291">
    <property type="entry name" value="NAD(P)-bd_dom_sf"/>
</dbReference>
<gene>
    <name evidence="3" type="ORF">GK091_01790</name>
</gene>
<evidence type="ECO:0000259" key="2">
    <source>
        <dbReference type="Pfam" id="PF01370"/>
    </source>
</evidence>
<evidence type="ECO:0000313" key="4">
    <source>
        <dbReference type="Proteomes" id="UP000477386"/>
    </source>
</evidence>
<comment type="caution">
    <text evidence="3">The sequence shown here is derived from an EMBL/GenBank/DDBJ whole genome shotgun (WGS) entry which is preliminary data.</text>
</comment>
<dbReference type="InterPro" id="IPR001509">
    <property type="entry name" value="Epimerase_deHydtase"/>
</dbReference>
<proteinExistence type="inferred from homology"/>
<dbReference type="Gene3D" id="3.40.50.720">
    <property type="entry name" value="NAD(P)-binding Rossmann-like Domain"/>
    <property type="match status" value="1"/>
</dbReference>
<sequence>MVSDVKTVLVTGATGFVGHYVVDQLLTLDGVRVITTARTKPATPRLKTQFIPFDLRTDASDVDLFTYFNKPDLVIHLAWQGLPDYKSLAHINTYWLQHYRFLTNLLRNGLTNLTVTGTCLEYGLQSGCLSEALPTQPTTAYGLAKDTLRKALDLFLTGQNVSFRWLRLFYMHGKGQNPRSLLAQVEAAAQRNEMVFNMSKGEQLRDYLPIDTVANYIVQAALQTTVTGVINCCSGRPIAVRTLVEQFMEEHQYRLTLNLGYYPYPDYEPLAFWGNSQKLETILTA</sequence>
<dbReference type="PANTHER" id="PTHR43000">
    <property type="entry name" value="DTDP-D-GLUCOSE 4,6-DEHYDRATASE-RELATED"/>
    <property type="match status" value="1"/>
</dbReference>
<reference evidence="3 4" key="1">
    <citation type="submission" date="2020-02" db="EMBL/GenBank/DDBJ databases">
        <title>Draft genome sequence of two Spirosoma agri KCTC 52727 and Spirosoma terrae KCTC 52035.</title>
        <authorList>
            <person name="Rojas J."/>
            <person name="Ambika Manirajan B."/>
            <person name="Ratering S."/>
            <person name="Suarez C."/>
            <person name="Schnell S."/>
        </authorList>
    </citation>
    <scope>NUCLEOTIDE SEQUENCE [LARGE SCALE GENOMIC DNA]</scope>
    <source>
        <strain evidence="3 4">KCTC 52727</strain>
    </source>
</reference>
<dbReference type="Pfam" id="PF01370">
    <property type="entry name" value="Epimerase"/>
    <property type="match status" value="1"/>
</dbReference>
<dbReference type="SUPFAM" id="SSF51735">
    <property type="entry name" value="NAD(P)-binding Rossmann-fold domains"/>
    <property type="match status" value="1"/>
</dbReference>
<dbReference type="EMBL" id="JAAGNZ010000001">
    <property type="protein sequence ID" value="NEU65596.1"/>
    <property type="molecule type" value="Genomic_DNA"/>
</dbReference>
<keyword evidence="4" id="KW-1185">Reference proteome</keyword>
<feature type="domain" description="NAD-dependent epimerase/dehydratase" evidence="2">
    <location>
        <begin position="8"/>
        <end position="231"/>
    </location>
</feature>
<dbReference type="RefSeq" id="WP_164034916.1">
    <property type="nucleotide sequence ID" value="NZ_JAAGNZ010000001.1"/>
</dbReference>
<evidence type="ECO:0000256" key="1">
    <source>
        <dbReference type="ARBA" id="ARBA00007637"/>
    </source>
</evidence>
<name>A0A6M0IBK4_9BACT</name>
<dbReference type="Proteomes" id="UP000477386">
    <property type="component" value="Unassembled WGS sequence"/>
</dbReference>
<protein>
    <submittedName>
        <fullName evidence="3">NAD-dependent epimerase/dehydratase family protein</fullName>
    </submittedName>
</protein>
<comment type="similarity">
    <text evidence="1">Belongs to the NAD(P)-dependent epimerase/dehydratase family.</text>
</comment>
<evidence type="ECO:0000313" key="3">
    <source>
        <dbReference type="EMBL" id="NEU65596.1"/>
    </source>
</evidence>
<accession>A0A6M0IBK4</accession>
<organism evidence="3 4">
    <name type="scientific">Spirosoma agri</name>
    <dbReference type="NCBI Taxonomy" id="1987381"/>
    <lineage>
        <taxon>Bacteria</taxon>
        <taxon>Pseudomonadati</taxon>
        <taxon>Bacteroidota</taxon>
        <taxon>Cytophagia</taxon>
        <taxon>Cytophagales</taxon>
        <taxon>Cytophagaceae</taxon>
        <taxon>Spirosoma</taxon>
    </lineage>
</organism>
<dbReference type="AlphaFoldDB" id="A0A6M0IBK4"/>